<dbReference type="EMBL" id="REGN01005099">
    <property type="protein sequence ID" value="RNA14847.1"/>
    <property type="molecule type" value="Genomic_DNA"/>
</dbReference>
<feature type="signal peptide" evidence="1">
    <location>
        <begin position="1"/>
        <end position="19"/>
    </location>
</feature>
<dbReference type="GO" id="GO:0007229">
    <property type="term" value="P:integrin-mediated signaling pathway"/>
    <property type="evidence" value="ECO:0007669"/>
    <property type="project" value="UniProtKB-KW"/>
</dbReference>
<evidence type="ECO:0000256" key="1">
    <source>
        <dbReference type="SAM" id="SignalP"/>
    </source>
</evidence>
<gene>
    <name evidence="2" type="ORF">BpHYR1_034408</name>
</gene>
<keyword evidence="2" id="KW-0401">Integrin</keyword>
<proteinExistence type="predicted"/>
<dbReference type="AlphaFoldDB" id="A0A3M7QTT2"/>
<evidence type="ECO:0000313" key="3">
    <source>
        <dbReference type="Proteomes" id="UP000276133"/>
    </source>
</evidence>
<feature type="non-terminal residue" evidence="2">
    <location>
        <position position="354"/>
    </location>
</feature>
<sequence length="354" mass="39237">MKSLTILVILSLLNTFGYCSHFYGGSISWKATNPDAISNIDVLIQWRFFWRSTMSANHRCDDTKILNGNLIGDTGAINCVTGCTPTTFGIDSKVICSDYSLSNDWSGGQRSTLVTFVSPVYTEGTFTGGAWLTLNTGGGSWELRFKMNLTKRDDTLKINSPPTSLVNPITTMRLGCDNLLKIYTADRDGDTVRCRWSESTMGECAGICKSVPGGDLDEEKCTLKFSPTSTGYYAVAIQIEDFENTQSTTPLSSIPVQFLVISRTLPCVYDKLQFQQPTLKDDACTAVKFNETFHSKLIVFSTSQVTEFTTLSPPGLIKSQIDNYNNNLNLWYVNLTWPITDPDLIGINLFCFEA</sequence>
<accession>A0A3M7QTT2</accession>
<dbReference type="STRING" id="10195.A0A3M7QTT2"/>
<reference evidence="2 3" key="1">
    <citation type="journal article" date="2018" name="Sci. Rep.">
        <title>Genomic signatures of local adaptation to the degree of environmental predictability in rotifers.</title>
        <authorList>
            <person name="Franch-Gras L."/>
            <person name="Hahn C."/>
            <person name="Garcia-Roger E.M."/>
            <person name="Carmona M.J."/>
            <person name="Serra M."/>
            <person name="Gomez A."/>
        </authorList>
    </citation>
    <scope>NUCLEOTIDE SEQUENCE [LARGE SCALE GENOMIC DNA]</scope>
    <source>
        <strain evidence="2">HYR1</strain>
    </source>
</reference>
<comment type="caution">
    <text evidence="2">The sequence shown here is derived from an EMBL/GenBank/DDBJ whole genome shotgun (WGS) entry which is preliminary data.</text>
</comment>
<name>A0A3M7QTT2_BRAPC</name>
<dbReference type="Proteomes" id="UP000276133">
    <property type="component" value="Unassembled WGS sequence"/>
</dbReference>
<evidence type="ECO:0000313" key="2">
    <source>
        <dbReference type="EMBL" id="RNA14847.1"/>
    </source>
</evidence>
<keyword evidence="1" id="KW-0732">Signal</keyword>
<organism evidence="2 3">
    <name type="scientific">Brachionus plicatilis</name>
    <name type="common">Marine rotifer</name>
    <name type="synonym">Brachionus muelleri</name>
    <dbReference type="NCBI Taxonomy" id="10195"/>
    <lineage>
        <taxon>Eukaryota</taxon>
        <taxon>Metazoa</taxon>
        <taxon>Spiralia</taxon>
        <taxon>Gnathifera</taxon>
        <taxon>Rotifera</taxon>
        <taxon>Eurotatoria</taxon>
        <taxon>Monogononta</taxon>
        <taxon>Pseudotrocha</taxon>
        <taxon>Ploima</taxon>
        <taxon>Brachionidae</taxon>
        <taxon>Brachionus</taxon>
    </lineage>
</organism>
<keyword evidence="3" id="KW-1185">Reference proteome</keyword>
<feature type="chain" id="PRO_5018026850" evidence="1">
    <location>
        <begin position="20"/>
        <end position="354"/>
    </location>
</feature>
<protein>
    <submittedName>
        <fullName evidence="2">Integrin beta A</fullName>
    </submittedName>
</protein>
<dbReference type="OrthoDB" id="10063988at2759"/>